<dbReference type="PROSITE" id="PS51257">
    <property type="entry name" value="PROKAR_LIPOPROTEIN"/>
    <property type="match status" value="1"/>
</dbReference>
<dbReference type="Proteomes" id="UP000823603">
    <property type="component" value="Unassembled WGS sequence"/>
</dbReference>
<organism evidence="2 3">
    <name type="scientific">Candidatus Cryptobacteroides faecavium</name>
    <dbReference type="NCBI Taxonomy" id="2840762"/>
    <lineage>
        <taxon>Bacteria</taxon>
        <taxon>Pseudomonadati</taxon>
        <taxon>Bacteroidota</taxon>
        <taxon>Bacteroidia</taxon>
        <taxon>Bacteroidales</taxon>
        <taxon>Candidatus Cryptobacteroides</taxon>
    </lineage>
</organism>
<feature type="signal peptide" evidence="1">
    <location>
        <begin position="1"/>
        <end position="21"/>
    </location>
</feature>
<comment type="caution">
    <text evidence="2">The sequence shown here is derived from an EMBL/GenBank/DDBJ whole genome shotgun (WGS) entry which is preliminary data.</text>
</comment>
<evidence type="ECO:0000313" key="3">
    <source>
        <dbReference type="Proteomes" id="UP000823603"/>
    </source>
</evidence>
<evidence type="ECO:0000256" key="1">
    <source>
        <dbReference type="SAM" id="SignalP"/>
    </source>
</evidence>
<evidence type="ECO:0008006" key="4">
    <source>
        <dbReference type="Google" id="ProtNLM"/>
    </source>
</evidence>
<accession>A0A9D9NFT2</accession>
<gene>
    <name evidence="2" type="ORF">IAB82_08720</name>
</gene>
<dbReference type="EMBL" id="JADIMB010000128">
    <property type="protein sequence ID" value="MBO8471859.1"/>
    <property type="molecule type" value="Genomic_DNA"/>
</dbReference>
<proteinExistence type="predicted"/>
<protein>
    <recommendedName>
        <fullName evidence="4">Lipoprotein</fullName>
    </recommendedName>
</protein>
<reference evidence="2" key="1">
    <citation type="submission" date="2020-10" db="EMBL/GenBank/DDBJ databases">
        <authorList>
            <person name="Gilroy R."/>
        </authorList>
    </citation>
    <scope>NUCLEOTIDE SEQUENCE</scope>
    <source>
        <strain evidence="2">B2-22910</strain>
    </source>
</reference>
<evidence type="ECO:0000313" key="2">
    <source>
        <dbReference type="EMBL" id="MBO8471859.1"/>
    </source>
</evidence>
<dbReference type="AlphaFoldDB" id="A0A9D9NFT2"/>
<sequence>MKKILFFLMVCVAAVSFLSLGSCKKMPDGQGELVVVMYNSDGWTSLDVFPYTPEYVPGMEPIASSELKDGRNVITFTLNVGNYSVYYGNRSDLKAAQVLEGESVKIQF</sequence>
<feature type="chain" id="PRO_5039534242" description="Lipoprotein" evidence="1">
    <location>
        <begin position="22"/>
        <end position="108"/>
    </location>
</feature>
<keyword evidence="1" id="KW-0732">Signal</keyword>
<reference evidence="2" key="2">
    <citation type="journal article" date="2021" name="PeerJ">
        <title>Extensive microbial diversity within the chicken gut microbiome revealed by metagenomics and culture.</title>
        <authorList>
            <person name="Gilroy R."/>
            <person name="Ravi A."/>
            <person name="Getino M."/>
            <person name="Pursley I."/>
            <person name="Horton D.L."/>
            <person name="Alikhan N.F."/>
            <person name="Baker D."/>
            <person name="Gharbi K."/>
            <person name="Hall N."/>
            <person name="Watson M."/>
            <person name="Adriaenssens E.M."/>
            <person name="Foster-Nyarko E."/>
            <person name="Jarju S."/>
            <person name="Secka A."/>
            <person name="Antonio M."/>
            <person name="Oren A."/>
            <person name="Chaudhuri R.R."/>
            <person name="La Ragione R."/>
            <person name="Hildebrand F."/>
            <person name="Pallen M.J."/>
        </authorList>
    </citation>
    <scope>NUCLEOTIDE SEQUENCE</scope>
    <source>
        <strain evidence="2">B2-22910</strain>
    </source>
</reference>
<name>A0A9D9NFT2_9BACT</name>